<dbReference type="PANTHER" id="PTHR38019:SF1">
    <property type="entry name" value="N-ACETYLTRANSFERASE DOMAIN-CONTAINING PROTEIN"/>
    <property type="match status" value="1"/>
</dbReference>
<feature type="coiled-coil region" evidence="1">
    <location>
        <begin position="158"/>
        <end position="242"/>
    </location>
</feature>
<dbReference type="AlphaFoldDB" id="A0A8S1PIU6"/>
<dbReference type="Proteomes" id="UP000688137">
    <property type="component" value="Unassembled WGS sequence"/>
</dbReference>
<keyword evidence="3" id="KW-1185">Reference proteome</keyword>
<dbReference type="EMBL" id="CAJJDM010000122">
    <property type="protein sequence ID" value="CAD8102841.1"/>
    <property type="molecule type" value="Genomic_DNA"/>
</dbReference>
<reference evidence="2" key="1">
    <citation type="submission" date="2021-01" db="EMBL/GenBank/DDBJ databases">
        <authorList>
            <consortium name="Genoscope - CEA"/>
            <person name="William W."/>
        </authorList>
    </citation>
    <scope>NUCLEOTIDE SEQUENCE</scope>
</reference>
<accession>A0A8S1PIU6</accession>
<comment type="caution">
    <text evidence="2">The sequence shown here is derived from an EMBL/GenBank/DDBJ whole genome shotgun (WGS) entry which is preliminary data.</text>
</comment>
<organism evidence="2 3">
    <name type="scientific">Paramecium primaurelia</name>
    <dbReference type="NCBI Taxonomy" id="5886"/>
    <lineage>
        <taxon>Eukaryota</taxon>
        <taxon>Sar</taxon>
        <taxon>Alveolata</taxon>
        <taxon>Ciliophora</taxon>
        <taxon>Intramacronucleata</taxon>
        <taxon>Oligohymenophorea</taxon>
        <taxon>Peniculida</taxon>
        <taxon>Parameciidae</taxon>
        <taxon>Paramecium</taxon>
    </lineage>
</organism>
<keyword evidence="1" id="KW-0175">Coiled coil</keyword>
<name>A0A8S1PIU6_PARPR</name>
<protein>
    <submittedName>
        <fullName evidence="2">Uncharacterized protein</fullName>
    </submittedName>
</protein>
<sequence>MNLNENALLQLSSRVAAPRRATVFSYTKKGLNIRPDSPKTREACLALGYDASIFKLKKLEEFGGPNVTEAIQKMRYDHYVKKMEITFKEISKKRKQITKKNKGLQNIQLEKSFHRDEGLVNDLIETYNKKMVNLKIDEEDNDNSYESYDEEDPVLVLEEQLEREIKKYKRALGVKAKEIHHQLENEKRRHQLQQEMEEREKKIVELNEKIRKEKMLKKKKKLEAAQKKFNEIKNKEKQFNLKQIDERKRQLERFEELGKKLQFDEQIKKKEIEEHEKALRQKFETVRANKKKFDKFMEDKMTLTLSNLQVKQNECNSNKEKFTWESKLEKLTMRSSHYDEKLRKIKLQTEQKEAETIQKVVGKMFNKEQELQMLEKQKQMNEQAKIQEEHTKRKKAQDQLRKIQSLQLQRVTDLEKKFLDQDELSSKRKDEKDFQKYLRKEKMKIKQQDLIENYQRQERLKDLRFKQVIKDNQQLNEQKALEKLTNELVRKAQQELQRKLKQENEHLDRSLVSVSQADNKSMGNLVQQLEKSLMQYSQMI</sequence>
<dbReference type="OMA" id="KFTWESK"/>
<proteinExistence type="predicted"/>
<evidence type="ECO:0000313" key="2">
    <source>
        <dbReference type="EMBL" id="CAD8102841.1"/>
    </source>
</evidence>
<feature type="coiled-coil region" evidence="1">
    <location>
        <begin position="357"/>
        <end position="406"/>
    </location>
</feature>
<evidence type="ECO:0000313" key="3">
    <source>
        <dbReference type="Proteomes" id="UP000688137"/>
    </source>
</evidence>
<dbReference type="PANTHER" id="PTHR38019">
    <property type="entry name" value="KDA ANTIGEN P200, PUTATIVE-RELATED"/>
    <property type="match status" value="1"/>
</dbReference>
<evidence type="ECO:0000256" key="1">
    <source>
        <dbReference type="SAM" id="Coils"/>
    </source>
</evidence>
<gene>
    <name evidence="2" type="ORF">PPRIM_AZ9-3.1.T1190107</name>
</gene>